<dbReference type="EMBL" id="JBAMYC010000009">
    <property type="protein sequence ID" value="MEI1249794.1"/>
    <property type="molecule type" value="Genomic_DNA"/>
</dbReference>
<dbReference type="Pfam" id="PF25839">
    <property type="entry name" value="Apionate_lact_C"/>
    <property type="match status" value="1"/>
</dbReference>
<name>A0ABU8CLT7_9HYPH</name>
<gene>
    <name evidence="5" type="ORF">V8Q02_17560</name>
</gene>
<dbReference type="Pfam" id="PF25838">
    <property type="entry name" value="Apionate_lact_M"/>
    <property type="match status" value="1"/>
</dbReference>
<feature type="domain" description="D-apionate lactonase C-terminal" evidence="4">
    <location>
        <begin position="563"/>
        <end position="614"/>
    </location>
</feature>
<sequence length="619" mass="67399">MTVDAFQLYGTRLVDPPPVRLRAGKLEADLANGNLRTIRYDGTEVLRAISYLVRDRDWGTYSPEIADLRIEQSDDRFEVAYRACCVGPDDTKLIIDVRIVGSPDRLDFEAEAIAPTGFETNRCGFCILHPIVGAAGSPATVEHVDGQIVATRFPDLIEPWQPFKNMRAITHEVMPDVQAECRMEGDTFEMEDQRNWSDASYKTYVRPLALPWPYEIPANRPVRQKTSLVIGDARGSTRPPPGMSGGAIKLEPGARTGTMPDIGVIITPEEADATLSAKSVLTEIAPQELLFHFDPGVGHGVDAFRRFAAIATVHRGRSTLEIALPCKSSPSSEAAEIARQMRLAEFRPDAIMISPSVDRQSTPPGSKWPECPPLDEVYTAARAAFPGIRIGGGVLSYFTELNRKRVPAGKIDFVSHCTNPIVHAADDLSVMQTLESLPFITRSVRAIYGDKPYRIGPSTIPMRQNPYGSRTMDNPVGARIPMANRDPRHNGRFAEAFALGYAIRVLDADLECLTLSALSGPFGLIAGPAEPTEQGGRRPLFNTVRTLSRLAGASWQECVSSSPSEVLSFVARNAAGARLHIVNLTGEERKVDCGACRAADAGKELLLAPFATAALPLAD</sequence>
<organism evidence="5 6">
    <name type="scientific">Rhizobium aouanii</name>
    <dbReference type="NCBI Taxonomy" id="3118145"/>
    <lineage>
        <taxon>Bacteria</taxon>
        <taxon>Pseudomonadati</taxon>
        <taxon>Pseudomonadota</taxon>
        <taxon>Alphaproteobacteria</taxon>
        <taxon>Hyphomicrobiales</taxon>
        <taxon>Rhizobiaceae</taxon>
        <taxon>Rhizobium/Agrobacterium group</taxon>
        <taxon>Rhizobium</taxon>
    </lineage>
</organism>
<feature type="domain" description="D-apionate lactonase TIM barrel" evidence="3">
    <location>
        <begin position="262"/>
        <end position="552"/>
    </location>
</feature>
<comment type="caution">
    <text evidence="5">The sequence shown here is derived from an EMBL/GenBank/DDBJ whole genome shotgun (WGS) entry which is preliminary data.</text>
</comment>
<dbReference type="InterPro" id="IPR058787">
    <property type="entry name" value="ApnL_M"/>
</dbReference>
<dbReference type="Proteomes" id="UP001531129">
    <property type="component" value="Unassembled WGS sequence"/>
</dbReference>
<evidence type="ECO:0000313" key="5">
    <source>
        <dbReference type="EMBL" id="MEI1249794.1"/>
    </source>
</evidence>
<evidence type="ECO:0000259" key="4">
    <source>
        <dbReference type="Pfam" id="PF25839"/>
    </source>
</evidence>
<reference evidence="5 6" key="1">
    <citation type="submission" date="2024-01" db="EMBL/GenBank/DDBJ databases">
        <title>Draft genome sequences of three bacterial strains isolated from Acacia saligna represent a potential new species within the genus Rhizobium.</title>
        <authorList>
            <person name="Tambong J.T."/>
            <person name="Mnasri B."/>
        </authorList>
    </citation>
    <scope>NUCLEOTIDE SEQUENCE [LARGE SCALE GENOMIC DNA]</scope>
    <source>
        <strain evidence="5 6">1AS12I</strain>
    </source>
</reference>
<keyword evidence="6" id="KW-1185">Reference proteome</keyword>
<feature type="region of interest" description="Disordered" evidence="1">
    <location>
        <begin position="232"/>
        <end position="253"/>
    </location>
</feature>
<evidence type="ECO:0000259" key="2">
    <source>
        <dbReference type="Pfam" id="PF25837"/>
    </source>
</evidence>
<evidence type="ECO:0000313" key="6">
    <source>
        <dbReference type="Proteomes" id="UP001531129"/>
    </source>
</evidence>
<dbReference type="Pfam" id="PF25837">
    <property type="entry name" value="Apionate_lact_N"/>
    <property type="match status" value="1"/>
</dbReference>
<accession>A0ABU8CLT7</accession>
<protein>
    <submittedName>
        <fullName evidence="5">Uncharacterized protein</fullName>
    </submittedName>
</protein>
<dbReference type="InterPro" id="IPR058789">
    <property type="entry name" value="ApnL_C"/>
</dbReference>
<evidence type="ECO:0000259" key="3">
    <source>
        <dbReference type="Pfam" id="PF25838"/>
    </source>
</evidence>
<dbReference type="RefSeq" id="WP_335913577.1">
    <property type="nucleotide sequence ID" value="NZ_JBAMYB010000009.1"/>
</dbReference>
<evidence type="ECO:0000256" key="1">
    <source>
        <dbReference type="SAM" id="MobiDB-lite"/>
    </source>
</evidence>
<proteinExistence type="predicted"/>
<dbReference type="InterPro" id="IPR058788">
    <property type="entry name" value="ApnL_N"/>
</dbReference>
<feature type="domain" description="D-apionate lactonase N-terminal" evidence="2">
    <location>
        <begin position="7"/>
        <end position="230"/>
    </location>
</feature>